<protein>
    <submittedName>
        <fullName evidence="2">Uncharacterized protein</fullName>
    </submittedName>
</protein>
<evidence type="ECO:0000256" key="1">
    <source>
        <dbReference type="SAM" id="SignalP"/>
    </source>
</evidence>
<reference evidence="2" key="1">
    <citation type="submission" date="2022-08" db="EMBL/GenBank/DDBJ databases">
        <title>Nisaea acidiphila sp. nov., isolated from a marine algal debris and emended description of the genus Nisaea Urios et al. 2008.</title>
        <authorList>
            <person name="Kwon K."/>
        </authorList>
    </citation>
    <scope>NUCLEOTIDE SEQUENCE</scope>
    <source>
        <strain evidence="2">MEBiC11861</strain>
    </source>
</reference>
<organism evidence="2 3">
    <name type="scientific">Nisaea acidiphila</name>
    <dbReference type="NCBI Taxonomy" id="1862145"/>
    <lineage>
        <taxon>Bacteria</taxon>
        <taxon>Pseudomonadati</taxon>
        <taxon>Pseudomonadota</taxon>
        <taxon>Alphaproteobacteria</taxon>
        <taxon>Rhodospirillales</taxon>
        <taxon>Thalassobaculaceae</taxon>
        <taxon>Nisaea</taxon>
    </lineage>
</organism>
<keyword evidence="1" id="KW-0732">Signal</keyword>
<dbReference type="AlphaFoldDB" id="A0A9J7ASU2"/>
<dbReference type="Proteomes" id="UP001060336">
    <property type="component" value="Chromosome"/>
</dbReference>
<accession>A0A9J7ASU2</accession>
<feature type="chain" id="PRO_5039935039" evidence="1">
    <location>
        <begin position="29"/>
        <end position="145"/>
    </location>
</feature>
<evidence type="ECO:0000313" key="2">
    <source>
        <dbReference type="EMBL" id="UUX50238.1"/>
    </source>
</evidence>
<sequence length="145" mass="15089">MCFLKKLKFPKAVALAVLLALPVTDALGAGDEPEGITVSKRDCRRVVAYQASGDVDYKPGVDARGNPVKGADLPGSVIIETPKTITIPLTLELADLFTLPAGMSAEAGVGTVKYDIGSGKLEYNGQPLTDPQMAAIAAACAKMKK</sequence>
<keyword evidence="3" id="KW-1185">Reference proteome</keyword>
<proteinExistence type="predicted"/>
<name>A0A9J7ASU2_9PROT</name>
<dbReference type="KEGG" id="naci:NUH88_00760"/>
<dbReference type="EMBL" id="CP102480">
    <property type="protein sequence ID" value="UUX50238.1"/>
    <property type="molecule type" value="Genomic_DNA"/>
</dbReference>
<evidence type="ECO:0000313" key="3">
    <source>
        <dbReference type="Proteomes" id="UP001060336"/>
    </source>
</evidence>
<feature type="signal peptide" evidence="1">
    <location>
        <begin position="1"/>
        <end position="28"/>
    </location>
</feature>
<dbReference type="RefSeq" id="WP_257769352.1">
    <property type="nucleotide sequence ID" value="NZ_CP102480.1"/>
</dbReference>
<gene>
    <name evidence="2" type="ORF">NUH88_00760</name>
</gene>